<evidence type="ECO:0000313" key="3">
    <source>
        <dbReference type="Proteomes" id="UP000726777"/>
    </source>
</evidence>
<organism evidence="2 3">
    <name type="scientific">Vibrio parahaemolyticus</name>
    <dbReference type="NCBI Taxonomy" id="670"/>
    <lineage>
        <taxon>Bacteria</taxon>
        <taxon>Pseudomonadati</taxon>
        <taxon>Pseudomonadota</taxon>
        <taxon>Gammaproteobacteria</taxon>
        <taxon>Vibrionales</taxon>
        <taxon>Vibrionaceae</taxon>
        <taxon>Vibrio</taxon>
    </lineage>
</organism>
<proteinExistence type="predicted"/>
<reference evidence="2" key="1">
    <citation type="submission" date="2020-09" db="EMBL/GenBank/DDBJ databases">
        <title>Genome sequence of Vibrio parahaemolyticus isolates.</title>
        <authorList>
            <person name="Hammerl J.A."/>
            <person name="Strauch E."/>
        </authorList>
    </citation>
    <scope>NUCLEOTIDE SEQUENCE</scope>
    <source>
        <strain evidence="2">17-VB00146</strain>
    </source>
</reference>
<feature type="compositionally biased region" description="Basic residues" evidence="1">
    <location>
        <begin position="1"/>
        <end position="10"/>
    </location>
</feature>
<evidence type="ECO:0000256" key="1">
    <source>
        <dbReference type="SAM" id="MobiDB-lite"/>
    </source>
</evidence>
<evidence type="ECO:0000313" key="2">
    <source>
        <dbReference type="EMBL" id="MCC3804536.1"/>
    </source>
</evidence>
<feature type="region of interest" description="Disordered" evidence="1">
    <location>
        <begin position="1"/>
        <end position="25"/>
    </location>
</feature>
<dbReference type="RefSeq" id="WP_025524203.1">
    <property type="nucleotide sequence ID" value="NZ_CANUIK010000008.1"/>
</dbReference>
<dbReference type="Proteomes" id="UP000726777">
    <property type="component" value="Unassembled WGS sequence"/>
</dbReference>
<accession>A0A8H9TJ95</accession>
<dbReference type="AlphaFoldDB" id="A0A8H9TJ95"/>
<protein>
    <submittedName>
        <fullName evidence="2">Uncharacterized protein</fullName>
    </submittedName>
</protein>
<name>A0A8H9TJ95_VIBPH</name>
<gene>
    <name evidence="2" type="ORF">IB292_05710</name>
</gene>
<comment type="caution">
    <text evidence="2">The sequence shown here is derived from an EMBL/GenBank/DDBJ whole genome shotgun (WGS) entry which is preliminary data.</text>
</comment>
<dbReference type="EMBL" id="JACVHL010000004">
    <property type="protein sequence ID" value="MCC3804536.1"/>
    <property type="molecule type" value="Genomic_DNA"/>
</dbReference>
<sequence length="94" mass="10899">MVTSRFKQKARPGNTSNETKGQRLGKFFHPNDKIEATKSNVKSFQNNFASFALQQDKIDYLTSSEHKLTAMPHNEPIAYLANNRYVFISTEYYF</sequence>